<protein>
    <submittedName>
        <fullName evidence="1">Uncharacterized protein</fullName>
    </submittedName>
</protein>
<keyword evidence="2" id="KW-1185">Reference proteome</keyword>
<dbReference type="AlphaFoldDB" id="A0AAV4QM84"/>
<accession>A0AAV4QM84</accession>
<evidence type="ECO:0000313" key="2">
    <source>
        <dbReference type="Proteomes" id="UP001054945"/>
    </source>
</evidence>
<organism evidence="1 2">
    <name type="scientific">Caerostris extrusa</name>
    <name type="common">Bark spider</name>
    <name type="synonym">Caerostris bankana</name>
    <dbReference type="NCBI Taxonomy" id="172846"/>
    <lineage>
        <taxon>Eukaryota</taxon>
        <taxon>Metazoa</taxon>
        <taxon>Ecdysozoa</taxon>
        <taxon>Arthropoda</taxon>
        <taxon>Chelicerata</taxon>
        <taxon>Arachnida</taxon>
        <taxon>Araneae</taxon>
        <taxon>Araneomorphae</taxon>
        <taxon>Entelegynae</taxon>
        <taxon>Araneoidea</taxon>
        <taxon>Araneidae</taxon>
        <taxon>Caerostris</taxon>
    </lineage>
</organism>
<sequence>MSCDSLLLDTTFQDGRNGTNELKKDFQRSETKPSRVLKMQDRIFHIMFPDEKKDEIRELKFNHTTLLSIWD</sequence>
<evidence type="ECO:0000313" key="1">
    <source>
        <dbReference type="EMBL" id="GIY10429.1"/>
    </source>
</evidence>
<dbReference type="Proteomes" id="UP001054945">
    <property type="component" value="Unassembled WGS sequence"/>
</dbReference>
<reference evidence="1 2" key="1">
    <citation type="submission" date="2021-06" db="EMBL/GenBank/DDBJ databases">
        <title>Caerostris extrusa draft genome.</title>
        <authorList>
            <person name="Kono N."/>
            <person name="Arakawa K."/>
        </authorList>
    </citation>
    <scope>NUCLEOTIDE SEQUENCE [LARGE SCALE GENOMIC DNA]</scope>
</reference>
<proteinExistence type="predicted"/>
<gene>
    <name evidence="1" type="ORF">CEXT_629481</name>
</gene>
<dbReference type="EMBL" id="BPLR01006525">
    <property type="protein sequence ID" value="GIY10429.1"/>
    <property type="molecule type" value="Genomic_DNA"/>
</dbReference>
<comment type="caution">
    <text evidence="1">The sequence shown here is derived from an EMBL/GenBank/DDBJ whole genome shotgun (WGS) entry which is preliminary data.</text>
</comment>
<name>A0AAV4QM84_CAEEX</name>